<accession>A0A1I2BI12</accession>
<dbReference type="PANTHER" id="PTHR30146">
    <property type="entry name" value="LACI-RELATED TRANSCRIPTIONAL REPRESSOR"/>
    <property type="match status" value="1"/>
</dbReference>
<sequence>MSIQEVARQAGVSVATVSRVFNLPDKVTPATRDQVREVARQLGYLPNASARTLRTQRSRVIGVVLPTLLNPVFAEAFSGIARAAAQAGYAILPCTTDYRVAQEDQAVQQLLAANVEGMVLVVSSPETSTALQRLAEAGLPYVLAYNRHAAHPCVSVDSEQAVADLVARLAGLGHRRIAMVSGQLAASDRAQQRCRGFQRGMAAAGLGLGTVLEVPFVETAVSEIAARLQAPGRPTALVCSNDLLAIRSLRAAHLAGLAVPAQISITGFDGIALGQDLTPTLSTIAQPNADIGQRSVELLVQALQPGAEPLRPAASLTLPHHFREGESCAAAMAGS</sequence>
<dbReference type="GO" id="GO:0000976">
    <property type="term" value="F:transcription cis-regulatory region binding"/>
    <property type="evidence" value="ECO:0007669"/>
    <property type="project" value="TreeGrafter"/>
</dbReference>
<evidence type="ECO:0000256" key="2">
    <source>
        <dbReference type="ARBA" id="ARBA00023125"/>
    </source>
</evidence>
<keyword evidence="2 5" id="KW-0238">DNA-binding</keyword>
<dbReference type="OrthoDB" id="269117at2"/>
<keyword evidence="1" id="KW-0805">Transcription regulation</keyword>
<protein>
    <submittedName>
        <fullName evidence="5">DNA-binding transcriptional regulator, LacI/PurR family</fullName>
    </submittedName>
</protein>
<name>A0A1I2BI12_9BURK</name>
<gene>
    <name evidence="5" type="ORF">SAMN04489711_1039</name>
</gene>
<dbReference type="PRINTS" id="PR00036">
    <property type="entry name" value="HTHLACI"/>
</dbReference>
<dbReference type="InterPro" id="IPR010982">
    <property type="entry name" value="Lambda_DNA-bd_dom_sf"/>
</dbReference>
<dbReference type="EMBL" id="FONX01000003">
    <property type="protein sequence ID" value="SFE55842.1"/>
    <property type="molecule type" value="Genomic_DNA"/>
</dbReference>
<dbReference type="GO" id="GO:0003700">
    <property type="term" value="F:DNA-binding transcription factor activity"/>
    <property type="evidence" value="ECO:0007669"/>
    <property type="project" value="TreeGrafter"/>
</dbReference>
<evidence type="ECO:0000313" key="6">
    <source>
        <dbReference type="Proteomes" id="UP000199119"/>
    </source>
</evidence>
<reference evidence="6" key="1">
    <citation type="submission" date="2016-10" db="EMBL/GenBank/DDBJ databases">
        <authorList>
            <person name="Varghese N."/>
            <person name="Submissions S."/>
        </authorList>
    </citation>
    <scope>NUCLEOTIDE SEQUENCE [LARGE SCALE GENOMIC DNA]</scope>
    <source>
        <strain evidence="6">DSM 27981</strain>
    </source>
</reference>
<keyword evidence="3" id="KW-0804">Transcription</keyword>
<evidence type="ECO:0000259" key="4">
    <source>
        <dbReference type="PROSITE" id="PS50932"/>
    </source>
</evidence>
<dbReference type="InterPro" id="IPR046335">
    <property type="entry name" value="LacI/GalR-like_sensor"/>
</dbReference>
<dbReference type="InterPro" id="IPR028082">
    <property type="entry name" value="Peripla_BP_I"/>
</dbReference>
<evidence type="ECO:0000256" key="3">
    <source>
        <dbReference type="ARBA" id="ARBA00023163"/>
    </source>
</evidence>
<dbReference type="Pfam" id="PF00356">
    <property type="entry name" value="LacI"/>
    <property type="match status" value="1"/>
</dbReference>
<dbReference type="RefSeq" id="WP_092938187.1">
    <property type="nucleotide sequence ID" value="NZ_FONX01000003.1"/>
</dbReference>
<dbReference type="SUPFAM" id="SSF53822">
    <property type="entry name" value="Periplasmic binding protein-like I"/>
    <property type="match status" value="1"/>
</dbReference>
<keyword evidence="6" id="KW-1185">Reference proteome</keyword>
<dbReference type="SMART" id="SM00354">
    <property type="entry name" value="HTH_LACI"/>
    <property type="match status" value="1"/>
</dbReference>
<dbReference type="Gene3D" id="3.40.50.2300">
    <property type="match status" value="2"/>
</dbReference>
<dbReference type="Pfam" id="PF13377">
    <property type="entry name" value="Peripla_BP_3"/>
    <property type="match status" value="1"/>
</dbReference>
<proteinExistence type="predicted"/>
<dbReference type="CDD" id="cd01392">
    <property type="entry name" value="HTH_LacI"/>
    <property type="match status" value="1"/>
</dbReference>
<dbReference type="AlphaFoldDB" id="A0A1I2BI12"/>
<organism evidence="5 6">
    <name type="scientific">Paracidovorax wautersii</name>
    <dbReference type="NCBI Taxonomy" id="1177982"/>
    <lineage>
        <taxon>Bacteria</taxon>
        <taxon>Pseudomonadati</taxon>
        <taxon>Pseudomonadota</taxon>
        <taxon>Betaproteobacteria</taxon>
        <taxon>Burkholderiales</taxon>
        <taxon>Comamonadaceae</taxon>
        <taxon>Paracidovorax</taxon>
    </lineage>
</organism>
<dbReference type="Proteomes" id="UP000199119">
    <property type="component" value="Unassembled WGS sequence"/>
</dbReference>
<dbReference type="SUPFAM" id="SSF47413">
    <property type="entry name" value="lambda repressor-like DNA-binding domains"/>
    <property type="match status" value="1"/>
</dbReference>
<dbReference type="PANTHER" id="PTHR30146:SF138">
    <property type="entry name" value="TRANSCRIPTIONAL REGULATORY PROTEIN"/>
    <property type="match status" value="1"/>
</dbReference>
<dbReference type="InterPro" id="IPR000843">
    <property type="entry name" value="HTH_LacI"/>
</dbReference>
<dbReference type="PROSITE" id="PS50932">
    <property type="entry name" value="HTH_LACI_2"/>
    <property type="match status" value="1"/>
</dbReference>
<evidence type="ECO:0000256" key="1">
    <source>
        <dbReference type="ARBA" id="ARBA00023015"/>
    </source>
</evidence>
<evidence type="ECO:0000313" key="5">
    <source>
        <dbReference type="EMBL" id="SFE55842.1"/>
    </source>
</evidence>
<dbReference type="STRING" id="1177982.SAMN04489711_1039"/>
<dbReference type="Gene3D" id="1.10.260.40">
    <property type="entry name" value="lambda repressor-like DNA-binding domains"/>
    <property type="match status" value="1"/>
</dbReference>
<feature type="domain" description="HTH lacI-type" evidence="4">
    <location>
        <begin position="1"/>
        <end position="55"/>
    </location>
</feature>